<dbReference type="Proteomes" id="UP000622552">
    <property type="component" value="Unassembled WGS sequence"/>
</dbReference>
<dbReference type="AlphaFoldDB" id="A0A8J7GT53"/>
<reference evidence="1" key="1">
    <citation type="submission" date="2020-11" db="EMBL/GenBank/DDBJ databases">
        <title>Sequencing the genomes of 1000 actinobacteria strains.</title>
        <authorList>
            <person name="Klenk H.-P."/>
        </authorList>
    </citation>
    <scope>NUCLEOTIDE SEQUENCE</scope>
    <source>
        <strain evidence="1">DSM 45356</strain>
    </source>
</reference>
<dbReference type="EMBL" id="JADOUF010000001">
    <property type="protein sequence ID" value="MBG6137893.1"/>
    <property type="molecule type" value="Genomic_DNA"/>
</dbReference>
<gene>
    <name evidence="1" type="ORF">IW245_004087</name>
</gene>
<evidence type="ECO:0000313" key="2">
    <source>
        <dbReference type="Proteomes" id="UP000622552"/>
    </source>
</evidence>
<keyword evidence="2" id="KW-1185">Reference proteome</keyword>
<name>A0A8J7GT53_9ACTN</name>
<protein>
    <submittedName>
        <fullName evidence="1">Uncharacterized protein</fullName>
    </submittedName>
</protein>
<comment type="caution">
    <text evidence="1">The sequence shown here is derived from an EMBL/GenBank/DDBJ whole genome shotgun (WGS) entry which is preliminary data.</text>
</comment>
<organism evidence="1 2">
    <name type="scientific">Longispora fulva</name>
    <dbReference type="NCBI Taxonomy" id="619741"/>
    <lineage>
        <taxon>Bacteria</taxon>
        <taxon>Bacillati</taxon>
        <taxon>Actinomycetota</taxon>
        <taxon>Actinomycetes</taxon>
        <taxon>Micromonosporales</taxon>
        <taxon>Micromonosporaceae</taxon>
        <taxon>Longispora</taxon>
    </lineage>
</organism>
<accession>A0A8J7GT53</accession>
<proteinExistence type="predicted"/>
<evidence type="ECO:0000313" key="1">
    <source>
        <dbReference type="EMBL" id="MBG6137893.1"/>
    </source>
</evidence>
<dbReference type="RefSeq" id="WP_197004705.1">
    <property type="nucleotide sequence ID" value="NZ_BONS01000017.1"/>
</dbReference>
<sequence>MRVVRCSTLPVLVRIADRDDVLVSVPACLSTEDVLSLAFLVLCREEYCELSRELALGVGELVLGRASE</sequence>